<keyword evidence="1" id="KW-0696">RNA-directed RNA polymerase</keyword>
<comment type="similarity">
    <text evidence="1">Belongs to the RdRP family.</text>
</comment>
<gene>
    <name evidence="4" type="ORF">L227DRAFT_495309</name>
</gene>
<name>A0A5C2SMC1_9APHY</name>
<evidence type="ECO:0000256" key="1">
    <source>
        <dbReference type="RuleBase" id="RU363098"/>
    </source>
</evidence>
<dbReference type="STRING" id="1328759.A0A5C2SMC1"/>
<evidence type="ECO:0000313" key="5">
    <source>
        <dbReference type="Proteomes" id="UP000313359"/>
    </source>
</evidence>
<dbReference type="EC" id="2.7.7.48" evidence="1"/>
<dbReference type="Proteomes" id="UP000313359">
    <property type="component" value="Unassembled WGS sequence"/>
</dbReference>
<organism evidence="4 5">
    <name type="scientific">Lentinus tigrinus ALCF2SS1-6</name>
    <dbReference type="NCBI Taxonomy" id="1328759"/>
    <lineage>
        <taxon>Eukaryota</taxon>
        <taxon>Fungi</taxon>
        <taxon>Dikarya</taxon>
        <taxon>Basidiomycota</taxon>
        <taxon>Agaricomycotina</taxon>
        <taxon>Agaricomycetes</taxon>
        <taxon>Polyporales</taxon>
        <taxon>Polyporaceae</taxon>
        <taxon>Lentinus</taxon>
    </lineage>
</organism>
<accession>A0A5C2SMC1</accession>
<protein>
    <recommendedName>
        <fullName evidence="1">RNA-dependent RNA polymerase</fullName>
        <ecNumber evidence="1">2.7.7.48</ecNumber>
    </recommendedName>
</protein>
<reference evidence="4" key="1">
    <citation type="journal article" date="2018" name="Genome Biol. Evol.">
        <title>Genomics and development of Lentinus tigrinus, a white-rot wood-decaying mushroom with dimorphic fruiting bodies.</title>
        <authorList>
            <person name="Wu B."/>
            <person name="Xu Z."/>
            <person name="Knudson A."/>
            <person name="Carlson A."/>
            <person name="Chen N."/>
            <person name="Kovaka S."/>
            <person name="LaButti K."/>
            <person name="Lipzen A."/>
            <person name="Pennachio C."/>
            <person name="Riley R."/>
            <person name="Schakwitz W."/>
            <person name="Umezawa K."/>
            <person name="Ohm R.A."/>
            <person name="Grigoriev I.V."/>
            <person name="Nagy L.G."/>
            <person name="Gibbons J."/>
            <person name="Hibbett D."/>
        </authorList>
    </citation>
    <scope>NUCLEOTIDE SEQUENCE [LARGE SCALE GENOMIC DNA]</scope>
    <source>
        <strain evidence="4">ALCF2SS1-6</strain>
    </source>
</reference>
<dbReference type="OrthoDB" id="10055769at2759"/>
<dbReference type="GO" id="GO:0003968">
    <property type="term" value="F:RNA-directed RNA polymerase activity"/>
    <property type="evidence" value="ECO:0007669"/>
    <property type="project" value="UniProtKB-KW"/>
</dbReference>
<dbReference type="PANTHER" id="PTHR23079:SF14">
    <property type="entry name" value="RNA-DEPENDENT RNA POLYMERASE"/>
    <property type="match status" value="1"/>
</dbReference>
<keyword evidence="1" id="KW-0808">Transferase</keyword>
<keyword evidence="5" id="KW-1185">Reference proteome</keyword>
<dbReference type="Pfam" id="PF05183">
    <property type="entry name" value="RdRP"/>
    <property type="match status" value="1"/>
</dbReference>
<dbReference type="PANTHER" id="PTHR23079">
    <property type="entry name" value="RNA-DEPENDENT RNA POLYMERASE"/>
    <property type="match status" value="1"/>
</dbReference>
<keyword evidence="1" id="KW-0694">RNA-binding</keyword>
<dbReference type="EMBL" id="ML122253">
    <property type="protein sequence ID" value="RPD64781.1"/>
    <property type="molecule type" value="Genomic_DNA"/>
</dbReference>
<feature type="region of interest" description="Disordered" evidence="2">
    <location>
        <begin position="1"/>
        <end position="30"/>
    </location>
</feature>
<feature type="domain" description="RDRP core" evidence="3">
    <location>
        <begin position="198"/>
        <end position="832"/>
    </location>
</feature>
<sequence length="1055" mass="118233">MPQTPSRSAYARHSSVDSPSPSRRVPETPTISRVCDSFASTVGLRTPASSSARRLEDIRRALDDSKPAGGVCVIAHSKEVQKLFDRMHISWAVQYEIARGVSLGWWDWDEVTAEKLKLLQGLNNSAAAQVSQMIRGRAIGATTPLDVAIWAELDREEAAIREGRLRGLGLQGEWQEQANWYGGHIQQVARLEQTDNSFRLVLAKMEMRKSHRFARFLGSRRLLQISVPVTMMYERPDALRDFFRQRFVLCGRVFVVLGAKDNKAFLMEVPEEYERGCGVPGDEQRMSLEDFINWHNPLQRNGDQPVKKYVTRFDLGFSISVPVLSFAKIFYIRDEYVPGYGPDSDRNAPAECIYTDGCGYMNGAALCAIARQMGLEERPTAVQGRIAGAKGLWMLHFRDQSSTGIPKIWIRESQVKIQLDHDNVHPAHRIFDLLAPPRVSVPSRLSRLTILNLAHNGVSVDVFEELMRNTVDTEVKALTDWLGPKAMLLLWRAVDKAGGVAMKRIMQHAQGTTRATGLTGRIREDDSEQSDDLFDPSLIDELQGLDEDEMPSVNSLRDPSTGEPLSIHATVMDLLMAGFHPMRQQLLYDKLKKIVTDVIEGIIKDFHISVPLSAEAFIVPDPYGVLKEGEIHFRSTKDLKDAVEHSQPHIILGEVLIYRNPCRLPSDVRKVTAVDCPELSEYANVIVLPTVGPCSYASILAGGDTCVCIYDPRIVEPFVNSEIFTASENFLKDNFEDQGKIQQVSALATEMTQAPDTEARRRKLQEALLCGLVTAPIGQYSSFHENAIYMNGYDHPDTIRIAFMFNTILDSRKTGHVVKEDVRKRDKRTYDKEQPLCLKSTKSAAGPSQDNFLQLKRGPGLGRFVLDDLLAAGKQMRDEKLKQYDKLATFRYERDPDLVAPYNRARPFMTHDTFKDDLALIEQHVLEHITKYQATVGASFKTPKTPSKRGRAAGPAGKSGKSMRVLWDELVRSFAAGPDIPRDSPVVALGDLEQLKASWAYEKNMKFAWKVAFQALCRIKASTRNPVALTSEFADMMSIPSTAGRVLEQSRLALA</sequence>
<evidence type="ECO:0000256" key="2">
    <source>
        <dbReference type="SAM" id="MobiDB-lite"/>
    </source>
</evidence>
<dbReference type="InterPro" id="IPR057596">
    <property type="entry name" value="RDRP_core"/>
</dbReference>
<dbReference type="GO" id="GO:0030422">
    <property type="term" value="P:siRNA processing"/>
    <property type="evidence" value="ECO:0007669"/>
    <property type="project" value="TreeGrafter"/>
</dbReference>
<dbReference type="GO" id="GO:0003723">
    <property type="term" value="F:RNA binding"/>
    <property type="evidence" value="ECO:0007669"/>
    <property type="project" value="UniProtKB-KW"/>
</dbReference>
<dbReference type="AlphaFoldDB" id="A0A5C2SMC1"/>
<dbReference type="InterPro" id="IPR007855">
    <property type="entry name" value="RDRP"/>
</dbReference>
<evidence type="ECO:0000313" key="4">
    <source>
        <dbReference type="EMBL" id="RPD64781.1"/>
    </source>
</evidence>
<comment type="catalytic activity">
    <reaction evidence="1">
        <text>RNA(n) + a ribonucleoside 5'-triphosphate = RNA(n+1) + diphosphate</text>
        <dbReference type="Rhea" id="RHEA:21248"/>
        <dbReference type="Rhea" id="RHEA-COMP:14527"/>
        <dbReference type="Rhea" id="RHEA-COMP:17342"/>
        <dbReference type="ChEBI" id="CHEBI:33019"/>
        <dbReference type="ChEBI" id="CHEBI:61557"/>
        <dbReference type="ChEBI" id="CHEBI:140395"/>
        <dbReference type="EC" id="2.7.7.48"/>
    </reaction>
</comment>
<proteinExistence type="inferred from homology"/>
<keyword evidence="1" id="KW-0548">Nucleotidyltransferase</keyword>
<feature type="region of interest" description="Disordered" evidence="2">
    <location>
        <begin position="940"/>
        <end position="960"/>
    </location>
</feature>
<dbReference type="GO" id="GO:0031380">
    <property type="term" value="C:nuclear RNA-directed RNA polymerase complex"/>
    <property type="evidence" value="ECO:0007669"/>
    <property type="project" value="TreeGrafter"/>
</dbReference>
<evidence type="ECO:0000259" key="3">
    <source>
        <dbReference type="Pfam" id="PF05183"/>
    </source>
</evidence>